<gene>
    <name evidence="2" type="ORF">F7R25_17820</name>
</gene>
<name>A0A6L3MW35_9BURK</name>
<sequence length="119" mass="13011">MDMGNGFARSKTRFGGAIDIESLKTGLRQLQPTRKPTKIGVLRDLLAVIDEMLDEGVTYADIADFLSKKTGLEFKANPLKSMLSKLRKEAQVLEERQNSDSNDTGGSTEAIPTNASHNV</sequence>
<evidence type="ECO:0000313" key="2">
    <source>
        <dbReference type="EMBL" id="KAB0636927.1"/>
    </source>
</evidence>
<evidence type="ECO:0000313" key="3">
    <source>
        <dbReference type="Proteomes" id="UP000473470"/>
    </source>
</evidence>
<dbReference type="EMBL" id="VZOK01000024">
    <property type="protein sequence ID" value="KAB0636927.1"/>
    <property type="molecule type" value="Genomic_DNA"/>
</dbReference>
<organism evidence="2 3">
    <name type="scientific">Burkholderia stagnalis</name>
    <dbReference type="NCBI Taxonomy" id="1503054"/>
    <lineage>
        <taxon>Bacteria</taxon>
        <taxon>Pseudomonadati</taxon>
        <taxon>Pseudomonadota</taxon>
        <taxon>Betaproteobacteria</taxon>
        <taxon>Burkholderiales</taxon>
        <taxon>Burkholderiaceae</taxon>
        <taxon>Burkholderia</taxon>
        <taxon>Burkholderia cepacia complex</taxon>
    </lineage>
</organism>
<protein>
    <submittedName>
        <fullName evidence="2">Uncharacterized protein</fullName>
    </submittedName>
</protein>
<dbReference type="Proteomes" id="UP000473470">
    <property type="component" value="Unassembled WGS sequence"/>
</dbReference>
<dbReference type="AlphaFoldDB" id="A0A6L3MW35"/>
<accession>A0A6L3MW35</accession>
<feature type="region of interest" description="Disordered" evidence="1">
    <location>
        <begin position="90"/>
        <end position="119"/>
    </location>
</feature>
<proteinExistence type="predicted"/>
<feature type="compositionally biased region" description="Polar residues" evidence="1">
    <location>
        <begin position="99"/>
        <end position="119"/>
    </location>
</feature>
<evidence type="ECO:0000256" key="1">
    <source>
        <dbReference type="SAM" id="MobiDB-lite"/>
    </source>
</evidence>
<dbReference type="RefSeq" id="WP_059882011.1">
    <property type="nucleotide sequence ID" value="NZ_CABVPM010000015.1"/>
</dbReference>
<reference evidence="2 3" key="1">
    <citation type="submission" date="2019-09" db="EMBL/GenBank/DDBJ databases">
        <title>Draft genome sequences of 48 bacterial type strains from the CCUG.</title>
        <authorList>
            <person name="Tunovic T."/>
            <person name="Pineiro-Iglesias B."/>
            <person name="Unosson C."/>
            <person name="Inganas E."/>
            <person name="Ohlen M."/>
            <person name="Cardew S."/>
            <person name="Jensie-Markopoulos S."/>
            <person name="Salva-Serra F."/>
            <person name="Jaen-Luchoro D."/>
            <person name="Karlsson R."/>
            <person name="Svensson-Stadler L."/>
            <person name="Chun J."/>
            <person name="Moore E."/>
        </authorList>
    </citation>
    <scope>NUCLEOTIDE SEQUENCE [LARGE SCALE GENOMIC DNA]</scope>
    <source>
        <strain evidence="2 3">CCUG 65686</strain>
    </source>
</reference>
<comment type="caution">
    <text evidence="2">The sequence shown here is derived from an EMBL/GenBank/DDBJ whole genome shotgun (WGS) entry which is preliminary data.</text>
</comment>